<name>A0A3N1LWM1_9PROT</name>
<dbReference type="OrthoDB" id="6689728at2"/>
<evidence type="ECO:0000313" key="1">
    <source>
        <dbReference type="EMBL" id="ROP99573.1"/>
    </source>
</evidence>
<protein>
    <submittedName>
        <fullName evidence="1">Uncharacterized protein</fullName>
    </submittedName>
</protein>
<organism evidence="1 2">
    <name type="scientific">Stella humosa</name>
    <dbReference type="NCBI Taxonomy" id="94"/>
    <lineage>
        <taxon>Bacteria</taxon>
        <taxon>Pseudomonadati</taxon>
        <taxon>Pseudomonadota</taxon>
        <taxon>Alphaproteobacteria</taxon>
        <taxon>Rhodospirillales</taxon>
        <taxon>Stellaceae</taxon>
        <taxon>Stella</taxon>
    </lineage>
</organism>
<reference evidence="1 2" key="1">
    <citation type="submission" date="2018-11" db="EMBL/GenBank/DDBJ databases">
        <title>Genomic Encyclopedia of Type Strains, Phase IV (KMG-IV): sequencing the most valuable type-strain genomes for metagenomic binning, comparative biology and taxonomic classification.</title>
        <authorList>
            <person name="Goeker M."/>
        </authorList>
    </citation>
    <scope>NUCLEOTIDE SEQUENCE [LARGE SCALE GENOMIC DNA]</scope>
    <source>
        <strain evidence="1 2">DSM 5900</strain>
    </source>
</reference>
<dbReference type="RefSeq" id="WP_123688949.1">
    <property type="nucleotide sequence ID" value="NZ_AP019700.1"/>
</dbReference>
<accession>A0A3N1LWM1</accession>
<dbReference type="EMBL" id="RJKX01000013">
    <property type="protein sequence ID" value="ROP99573.1"/>
    <property type="molecule type" value="Genomic_DNA"/>
</dbReference>
<keyword evidence="2" id="KW-1185">Reference proteome</keyword>
<evidence type="ECO:0000313" key="2">
    <source>
        <dbReference type="Proteomes" id="UP000278222"/>
    </source>
</evidence>
<dbReference type="Proteomes" id="UP000278222">
    <property type="component" value="Unassembled WGS sequence"/>
</dbReference>
<sequence length="128" mass="14169">MGDTYAIAGLERKRAEIVREIAGAEGRLASLRTSLVHIDATIALFDPEREPPGGDPILKRAQSGYFANGELPRIARELMRDNPGQSAIQLTELFMEQRGIPTTDRTARYLIRKKVAGAVRKVRKRLAG</sequence>
<proteinExistence type="predicted"/>
<dbReference type="AlphaFoldDB" id="A0A3N1LWM1"/>
<gene>
    <name evidence="1" type="ORF">EDC65_1356</name>
</gene>
<comment type="caution">
    <text evidence="1">The sequence shown here is derived from an EMBL/GenBank/DDBJ whole genome shotgun (WGS) entry which is preliminary data.</text>
</comment>